<dbReference type="EMBL" id="VIBQ01000017">
    <property type="protein sequence ID" value="KAB8360563.1"/>
    <property type="molecule type" value="Genomic_DNA"/>
</dbReference>
<dbReference type="SUPFAM" id="SSF52540">
    <property type="entry name" value="P-loop containing nucleoside triphosphate hydrolases"/>
    <property type="match status" value="1"/>
</dbReference>
<dbReference type="OrthoDB" id="1658288at2759"/>
<comment type="caution">
    <text evidence="4">The sequence shown here is derived from an EMBL/GenBank/DDBJ whole genome shotgun (WGS) entry which is preliminary data.</text>
</comment>
<evidence type="ECO:0000313" key="5">
    <source>
        <dbReference type="Proteomes" id="UP000327013"/>
    </source>
</evidence>
<gene>
    <name evidence="4" type="ORF">FH972_024303</name>
</gene>
<reference evidence="4 5" key="1">
    <citation type="submission" date="2019-06" db="EMBL/GenBank/DDBJ databases">
        <title>A chromosomal-level reference genome of Carpinus fangiana (Coryloideae, Betulaceae).</title>
        <authorList>
            <person name="Yang X."/>
            <person name="Wang Z."/>
            <person name="Zhang L."/>
            <person name="Hao G."/>
            <person name="Liu J."/>
            <person name="Yang Y."/>
        </authorList>
    </citation>
    <scope>NUCLEOTIDE SEQUENCE [LARGE SCALE GENOMIC DNA]</scope>
    <source>
        <strain evidence="4">Cfa_2016G</strain>
        <tissue evidence="4">Leaf</tissue>
    </source>
</reference>
<feature type="domain" description="DUF7791" evidence="3">
    <location>
        <begin position="765"/>
        <end position="922"/>
    </location>
</feature>
<dbReference type="SUPFAM" id="SSF53474">
    <property type="entry name" value="alpha/beta-Hydrolases"/>
    <property type="match status" value="1"/>
</dbReference>
<name>A0A5N6KYD9_9ROSI</name>
<dbReference type="PANTHER" id="PTHR10039:SF5">
    <property type="entry name" value="NACHT DOMAIN-CONTAINING PROTEIN"/>
    <property type="match status" value="1"/>
</dbReference>
<accession>A0A5N6KYD9</accession>
<dbReference type="Proteomes" id="UP000327013">
    <property type="component" value="Unassembled WGS sequence"/>
</dbReference>
<keyword evidence="5" id="KW-1185">Reference proteome</keyword>
<dbReference type="Gene3D" id="3.40.50.1820">
    <property type="entry name" value="alpha/beta hydrolase"/>
    <property type="match status" value="1"/>
</dbReference>
<evidence type="ECO:0000259" key="2">
    <source>
        <dbReference type="Pfam" id="PF24883"/>
    </source>
</evidence>
<keyword evidence="1" id="KW-0677">Repeat</keyword>
<protein>
    <recommendedName>
        <fullName evidence="6">NACHT domain-containing protein</fullName>
    </recommendedName>
</protein>
<feature type="domain" description="Nephrocystin 3-like N-terminal" evidence="2">
    <location>
        <begin position="473"/>
        <end position="651"/>
    </location>
</feature>
<dbReference type="InterPro" id="IPR027417">
    <property type="entry name" value="P-loop_NTPase"/>
</dbReference>
<evidence type="ECO:0000256" key="1">
    <source>
        <dbReference type="ARBA" id="ARBA00022737"/>
    </source>
</evidence>
<organism evidence="4 5">
    <name type="scientific">Carpinus fangiana</name>
    <dbReference type="NCBI Taxonomy" id="176857"/>
    <lineage>
        <taxon>Eukaryota</taxon>
        <taxon>Viridiplantae</taxon>
        <taxon>Streptophyta</taxon>
        <taxon>Embryophyta</taxon>
        <taxon>Tracheophyta</taxon>
        <taxon>Spermatophyta</taxon>
        <taxon>Magnoliopsida</taxon>
        <taxon>eudicotyledons</taxon>
        <taxon>Gunneridae</taxon>
        <taxon>Pentapetalae</taxon>
        <taxon>rosids</taxon>
        <taxon>fabids</taxon>
        <taxon>Fagales</taxon>
        <taxon>Betulaceae</taxon>
        <taxon>Carpinus</taxon>
    </lineage>
</organism>
<dbReference type="AlphaFoldDB" id="A0A5N6KYD9"/>
<evidence type="ECO:0000259" key="3">
    <source>
        <dbReference type="Pfam" id="PF25053"/>
    </source>
</evidence>
<dbReference type="Gene3D" id="3.40.50.300">
    <property type="entry name" value="P-loop containing nucleotide triphosphate hydrolases"/>
    <property type="match status" value="1"/>
</dbReference>
<evidence type="ECO:0008006" key="6">
    <source>
        <dbReference type="Google" id="ProtNLM"/>
    </source>
</evidence>
<dbReference type="InterPro" id="IPR056884">
    <property type="entry name" value="NPHP3-like_N"/>
</dbReference>
<sequence length="968" mass="109992">MDGKRDVRTYRVRQLPQHIDALETSKLLVSLDPRLGPVYNVKVLSLGRGISPWERPPTKTATIMFQSLPTCLDSDDTVWTLPGREHGYHRDVLIDVHFLDFTVLCEPPKALHDSPTYDCIAISGLASHPFGSWRTRKQLDFMWLRDQLPQDFQNIRPILYGFNSILTGHTSFQNIDDLASSLVAKLRSVGRQSFSANPIIFLAHSLGGIVLKRALLYLASGTDRDQVILKKVAAVIFFGVPNKGMDINNLLSIVSEEGTDHTLVSELGPSSPFLNDLEKQYNGIASLKNIRIVSVYETKKSPLVQIGMDGKLHRTDTHAVLVDRESARHSNSQQHDVFAINEDHSNMVKFSRDDENYRLIASCIYDLVNTADSSSSSYPSENTENLLQPGLTPETHLPAEIVRQPHWNHVHPSLQHFETFRHHLPKQHPGHLASKDEAWRLYVLYIHETMMASLELDEVAAREEAVSNAYESTFDWVFTDSKLGFRRWLQSANNVFWIAGKPGSGKSTLMKYIWHDARTQKTLGTSDRDVKLLKAKFFFHDRGSYAQKSFEGLLQSIIHQLLLQEPILKESVETVFIKRALTYQRPWSLEELEGAFDNILTQKTARVHIFLHLDALDEYDGSKEVLCHFIQKTTTLLPDSYTQIGICFASRPWNIFNDYFGQSPGLKIHEHTSKDMRTYAKAKIESRPPLHKLIKSLKRTPKHLTYESILTGIVSKAQGVFLWVALMIEDLLKQSSDGLRVESIPHILQSMPDRLEDFYERIVSKIPQEYRVETYVMLESVLRTRGNLSLRGLAMTLECAQPGSEHFPTCMDLCRLSMDTFDPENMARLVSSRCGGLLEVVQVNRPAKARSNDDLKFLFQLTNNTEDGEKEESLDSYVQFMHQTVKDYMRNPGLLQSIISHDSMRTINSGNGNTFLFRSCIVDKSCYYNGDFVHYGRAAEATTGISQRVFIDSVDRGSSCTCMKSPKS</sequence>
<dbReference type="PANTHER" id="PTHR10039">
    <property type="entry name" value="AMELOGENIN"/>
    <property type="match status" value="1"/>
</dbReference>
<dbReference type="Pfam" id="PF24883">
    <property type="entry name" value="NPHP3_N"/>
    <property type="match status" value="1"/>
</dbReference>
<proteinExistence type="predicted"/>
<dbReference type="InterPro" id="IPR029058">
    <property type="entry name" value="AB_hydrolase_fold"/>
</dbReference>
<evidence type="ECO:0000313" key="4">
    <source>
        <dbReference type="EMBL" id="KAB8360563.1"/>
    </source>
</evidence>
<dbReference type="Pfam" id="PF25053">
    <property type="entry name" value="DUF7791"/>
    <property type="match status" value="1"/>
</dbReference>
<dbReference type="InterPro" id="IPR056693">
    <property type="entry name" value="DUF7791"/>
</dbReference>